<reference evidence="3" key="1">
    <citation type="journal article" date="2019" name="Int. J. Syst. Evol. Microbiol.">
        <title>The Global Catalogue of Microorganisms (GCM) 10K type strain sequencing project: providing services to taxonomists for standard genome sequencing and annotation.</title>
        <authorList>
            <consortium name="The Broad Institute Genomics Platform"/>
            <consortium name="The Broad Institute Genome Sequencing Center for Infectious Disease"/>
            <person name="Wu L."/>
            <person name="Ma J."/>
        </authorList>
    </citation>
    <scope>NUCLEOTIDE SEQUENCE [LARGE SCALE GENOMIC DNA]</scope>
    <source>
        <strain evidence="3">KCTC 22671</strain>
    </source>
</reference>
<dbReference type="Proteomes" id="UP001597534">
    <property type="component" value="Unassembled WGS sequence"/>
</dbReference>
<dbReference type="Gene3D" id="2.60.120.10">
    <property type="entry name" value="Jelly Rolls"/>
    <property type="match status" value="1"/>
</dbReference>
<proteinExistence type="predicted"/>
<keyword evidence="2" id="KW-0223">Dioxygenase</keyword>
<dbReference type="InterPro" id="IPR014710">
    <property type="entry name" value="RmlC-like_jellyroll"/>
</dbReference>
<dbReference type="Pfam" id="PF12973">
    <property type="entry name" value="Cupin_7"/>
    <property type="match status" value="1"/>
</dbReference>
<evidence type="ECO:0000313" key="3">
    <source>
        <dbReference type="Proteomes" id="UP001597534"/>
    </source>
</evidence>
<keyword evidence="3" id="KW-1185">Reference proteome</keyword>
<evidence type="ECO:0000313" key="2">
    <source>
        <dbReference type="EMBL" id="MFD2892774.1"/>
    </source>
</evidence>
<dbReference type="GO" id="GO:0051213">
    <property type="term" value="F:dioxygenase activity"/>
    <property type="evidence" value="ECO:0007669"/>
    <property type="project" value="UniProtKB-KW"/>
</dbReference>
<dbReference type="RefSeq" id="WP_379812490.1">
    <property type="nucleotide sequence ID" value="NZ_JBHUPC010000017.1"/>
</dbReference>
<keyword evidence="2" id="KW-0560">Oxidoreductase</keyword>
<dbReference type="SUPFAM" id="SSF51182">
    <property type="entry name" value="RmlC-like cupins"/>
    <property type="match status" value="1"/>
</dbReference>
<gene>
    <name evidence="2" type="ORF">ACFS5J_12200</name>
</gene>
<comment type="caution">
    <text evidence="2">The sequence shown here is derived from an EMBL/GenBank/DDBJ whole genome shotgun (WGS) entry which is preliminary data.</text>
</comment>
<evidence type="ECO:0000259" key="1">
    <source>
        <dbReference type="Pfam" id="PF12973"/>
    </source>
</evidence>
<feature type="domain" description="ChrR-like cupin" evidence="1">
    <location>
        <begin position="16"/>
        <end position="101"/>
    </location>
</feature>
<dbReference type="InterPro" id="IPR011051">
    <property type="entry name" value="RmlC_Cupin_sf"/>
</dbReference>
<protein>
    <submittedName>
        <fullName evidence="2">2,4'-dihydroxyacetophenone dioxygenase family protein</fullName>
    </submittedName>
</protein>
<dbReference type="InterPro" id="IPR025979">
    <property type="entry name" value="ChrR-like_cupin_dom"/>
</dbReference>
<accession>A0ABW5YP21</accession>
<organism evidence="2 3">
    <name type="scientific">Flavobacterium chuncheonense</name>
    <dbReference type="NCBI Taxonomy" id="2026653"/>
    <lineage>
        <taxon>Bacteria</taxon>
        <taxon>Pseudomonadati</taxon>
        <taxon>Bacteroidota</taxon>
        <taxon>Flavobacteriia</taxon>
        <taxon>Flavobacteriales</taxon>
        <taxon>Flavobacteriaceae</taxon>
        <taxon>Flavobacterium</taxon>
    </lineage>
</organism>
<name>A0ABW5YP21_9FLAO</name>
<sequence length="155" mass="17041">MKPSINIPEALHRGESQLPFVEFIPGMDIQVPHVNIDSGLWVIRIQFAPGIMLPKHLHTGEVFAFTLSGSWKYLEYEAVNTAGSYLYEPAGSVHTLHVPETNKEVTDVWFAIQGANLNLDADGKVESVWDATFVLNTYLALCEAAGHPKPDVIGA</sequence>
<dbReference type="EMBL" id="JBHUPC010000017">
    <property type="protein sequence ID" value="MFD2892774.1"/>
    <property type="molecule type" value="Genomic_DNA"/>
</dbReference>
<dbReference type="CDD" id="cd20302">
    <property type="entry name" value="cupin_DAD"/>
    <property type="match status" value="1"/>
</dbReference>